<dbReference type="AlphaFoldDB" id="A0A3N7HKA3"/>
<protein>
    <submittedName>
        <fullName evidence="1">Uncharacterized protein</fullName>
    </submittedName>
</protein>
<comment type="caution">
    <text evidence="1">The sequence shown here is derived from an EMBL/GenBank/DDBJ whole genome shotgun (WGS) entry which is preliminary data.</text>
</comment>
<dbReference type="Proteomes" id="UP000267464">
    <property type="component" value="Unassembled WGS sequence"/>
</dbReference>
<accession>A0A3N7HKA3</accession>
<gene>
    <name evidence="1" type="ORF">DZC73_26405</name>
</gene>
<evidence type="ECO:0000313" key="2">
    <source>
        <dbReference type="Proteomes" id="UP000267464"/>
    </source>
</evidence>
<name>A0A3N7HKA3_9BURK</name>
<sequence length="86" mass="9118">MREGTTLIVSGRRFGTKANAKPLLFWSADGGVAPSALGRKTAWSDRQLRAMLRLGTLKSAPEVYVYVANGDGEVNEVGEALPGGAR</sequence>
<proteinExistence type="predicted"/>
<reference evidence="1 2" key="2">
    <citation type="submission" date="2018-12" db="EMBL/GenBank/DDBJ databases">
        <title>Rhizobacter gummiphilus sp. nov., a rubber-degrading bacterium isolated from the soil of a botanical garden in Japan.</title>
        <authorList>
            <person name="Shunsuke S.S."/>
        </authorList>
    </citation>
    <scope>NUCLEOTIDE SEQUENCE [LARGE SCALE GENOMIC DNA]</scope>
    <source>
        <strain evidence="1 2">S-16</strain>
    </source>
</reference>
<dbReference type="RefSeq" id="WP_124543376.1">
    <property type="nucleotide sequence ID" value="NZ_QUSW01000009.1"/>
</dbReference>
<keyword evidence="2" id="KW-1185">Reference proteome</keyword>
<organism evidence="1 2">
    <name type="scientific">Piscinibacter terrae</name>
    <dbReference type="NCBI Taxonomy" id="2496871"/>
    <lineage>
        <taxon>Bacteria</taxon>
        <taxon>Pseudomonadati</taxon>
        <taxon>Pseudomonadota</taxon>
        <taxon>Betaproteobacteria</taxon>
        <taxon>Burkholderiales</taxon>
        <taxon>Sphaerotilaceae</taxon>
        <taxon>Piscinibacter</taxon>
    </lineage>
</organism>
<reference evidence="1 2" key="1">
    <citation type="submission" date="2018-08" db="EMBL/GenBank/DDBJ databases">
        <authorList>
            <person name="Khan S.A."/>
            <person name="Jeon C.O."/>
            <person name="Chun B.H."/>
            <person name="Jeong S.E."/>
        </authorList>
    </citation>
    <scope>NUCLEOTIDE SEQUENCE [LARGE SCALE GENOMIC DNA]</scope>
    <source>
        <strain evidence="1 2">S-16</strain>
    </source>
</reference>
<evidence type="ECO:0000313" key="1">
    <source>
        <dbReference type="EMBL" id="RQP21963.1"/>
    </source>
</evidence>
<dbReference type="EMBL" id="QUSW01000009">
    <property type="protein sequence ID" value="RQP21963.1"/>
    <property type="molecule type" value="Genomic_DNA"/>
</dbReference>